<evidence type="ECO:0000313" key="4">
    <source>
        <dbReference type="EMBL" id="SFP48334.1"/>
    </source>
</evidence>
<evidence type="ECO:0000256" key="1">
    <source>
        <dbReference type="ARBA" id="ARBA00022729"/>
    </source>
</evidence>
<dbReference type="Pfam" id="PF12849">
    <property type="entry name" value="PBP_like_2"/>
    <property type="match status" value="1"/>
</dbReference>
<evidence type="ECO:0000313" key="5">
    <source>
        <dbReference type="Proteomes" id="UP000199586"/>
    </source>
</evidence>
<sequence length="340" mass="35331">MRLLVLLLSLASCQGPVAGGAGARERITAVGSSTVYPFTALIAERFVDADPAAPAPVIESTGTGAGFRLFCAGTGTAHPDIVGASRRMRAGEYRLCARNGVGPIVELRIGRDGLAFAQARGAVPLRLSNATLYRALAEAPGGVANTARTWHDVDAALPPVPIRVYGPPATSGTRDALAEMVLAPGCAAVDPGAAALPPVVRHRRCTRVREDGAYVDAGENDNLTVRKLRADQGAVGVFGYGYLEANRDTLTGIPLDGVRPDYAAIASGRYPGARPLFLYVRRDALGTVPGLADFLARYLAAAAPNGPLVGRGLIASPPAERAAARRTLLTRAPLDPRTLA</sequence>
<protein>
    <submittedName>
        <fullName evidence="4">Phosphate transport system substrate-binding protein</fullName>
    </submittedName>
</protein>
<name>A0A1I5QPZ0_9SPHN</name>
<dbReference type="Gene3D" id="3.40.190.10">
    <property type="entry name" value="Periplasmic binding protein-like II"/>
    <property type="match status" value="2"/>
</dbReference>
<reference evidence="4 5" key="1">
    <citation type="submission" date="2016-10" db="EMBL/GenBank/DDBJ databases">
        <authorList>
            <person name="de Groot N.N."/>
        </authorList>
    </citation>
    <scope>NUCLEOTIDE SEQUENCE [LARGE SCALE GENOMIC DNA]</scope>
    <source>
        <strain evidence="4 5">CGMCC 1.9113</strain>
    </source>
</reference>
<dbReference type="PANTHER" id="PTHR30570:SF1">
    <property type="entry name" value="PHOSPHATE-BINDING PROTEIN PSTS"/>
    <property type="match status" value="1"/>
</dbReference>
<dbReference type="Proteomes" id="UP000199586">
    <property type="component" value="Unassembled WGS sequence"/>
</dbReference>
<accession>A0A1I5QPZ0</accession>
<gene>
    <name evidence="4" type="ORF">SAMN04488241_102205</name>
</gene>
<organism evidence="4 5">
    <name type="scientific">Sphingomonas rubra</name>
    <dbReference type="NCBI Taxonomy" id="634430"/>
    <lineage>
        <taxon>Bacteria</taxon>
        <taxon>Pseudomonadati</taxon>
        <taxon>Pseudomonadota</taxon>
        <taxon>Alphaproteobacteria</taxon>
        <taxon>Sphingomonadales</taxon>
        <taxon>Sphingomonadaceae</taxon>
        <taxon>Sphingomonas</taxon>
    </lineage>
</organism>
<dbReference type="AlphaFoldDB" id="A0A1I5QPZ0"/>
<dbReference type="PANTHER" id="PTHR30570">
    <property type="entry name" value="PERIPLASMIC PHOSPHATE BINDING COMPONENT OF PHOSPHATE ABC TRANSPORTER"/>
    <property type="match status" value="1"/>
</dbReference>
<proteinExistence type="predicted"/>
<keyword evidence="5" id="KW-1185">Reference proteome</keyword>
<feature type="chain" id="PRO_5011521883" evidence="2">
    <location>
        <begin position="19"/>
        <end position="340"/>
    </location>
</feature>
<keyword evidence="1 2" id="KW-0732">Signal</keyword>
<dbReference type="STRING" id="634430.SAMN04488241_102205"/>
<dbReference type="OrthoDB" id="9790048at2"/>
<dbReference type="InterPro" id="IPR050811">
    <property type="entry name" value="Phosphate_ABC_transporter"/>
</dbReference>
<feature type="domain" description="PBP" evidence="3">
    <location>
        <begin position="18"/>
        <end position="296"/>
    </location>
</feature>
<evidence type="ECO:0000259" key="3">
    <source>
        <dbReference type="Pfam" id="PF12849"/>
    </source>
</evidence>
<dbReference type="EMBL" id="FOXP01000002">
    <property type="protein sequence ID" value="SFP48334.1"/>
    <property type="molecule type" value="Genomic_DNA"/>
</dbReference>
<dbReference type="RefSeq" id="WP_093331296.1">
    <property type="nucleotide sequence ID" value="NZ_FOXP01000002.1"/>
</dbReference>
<evidence type="ECO:0000256" key="2">
    <source>
        <dbReference type="SAM" id="SignalP"/>
    </source>
</evidence>
<dbReference type="InterPro" id="IPR024370">
    <property type="entry name" value="PBP_domain"/>
</dbReference>
<dbReference type="SUPFAM" id="SSF53850">
    <property type="entry name" value="Periplasmic binding protein-like II"/>
    <property type="match status" value="1"/>
</dbReference>
<feature type="signal peptide" evidence="2">
    <location>
        <begin position="1"/>
        <end position="18"/>
    </location>
</feature>